<proteinExistence type="predicted"/>
<evidence type="ECO:0008006" key="4">
    <source>
        <dbReference type="Google" id="ProtNLM"/>
    </source>
</evidence>
<keyword evidence="3" id="KW-1185">Reference proteome</keyword>
<evidence type="ECO:0000313" key="2">
    <source>
        <dbReference type="EMBL" id="SHF32627.1"/>
    </source>
</evidence>
<reference evidence="3" key="1">
    <citation type="submission" date="2016-11" db="EMBL/GenBank/DDBJ databases">
        <authorList>
            <person name="Varghese N."/>
            <person name="Submissions S."/>
        </authorList>
    </citation>
    <scope>NUCLEOTIDE SEQUENCE [LARGE SCALE GENOMIC DNA]</scope>
    <source>
        <strain evidence="3">DSM 17539</strain>
    </source>
</reference>
<gene>
    <name evidence="2" type="ORF">SAMN03080594_103355</name>
</gene>
<protein>
    <recommendedName>
        <fullName evidence="4">Adhesin domain-containing protein</fullName>
    </recommendedName>
</protein>
<evidence type="ECO:0000313" key="3">
    <source>
        <dbReference type="Proteomes" id="UP000184406"/>
    </source>
</evidence>
<dbReference type="EMBL" id="FQUX01000003">
    <property type="protein sequence ID" value="SHF32627.1"/>
    <property type="molecule type" value="Genomic_DNA"/>
</dbReference>
<dbReference type="AlphaFoldDB" id="A0A1M5ARA2"/>
<feature type="coiled-coil region" evidence="1">
    <location>
        <begin position="200"/>
        <end position="230"/>
    </location>
</feature>
<dbReference type="OrthoDB" id="1420424at2"/>
<keyword evidence="1" id="KW-0175">Coiled coil</keyword>
<dbReference type="RefSeq" id="WP_143153178.1">
    <property type="nucleotide sequence ID" value="NZ_FQUX01000003.1"/>
</dbReference>
<accession>A0A1M5ARA2</accession>
<sequence length="504" mass="57692">MKTILRKIGFITTVILLMCTSVVWGQKKTKTFHENFNVTNEVVLELNTSYADIEFETWNKNQVDITVVVELEDVSEEEANNYFKREPVKIVGNSKNISISTALGHREFVTYNTEDIDIDFLHQFNGVGGAHNIAPLVELPELPEVMELPPLPPMNIQPFDYEAYKKDGEAYLKEWKEEFAKGFGKDYESKMEEWSKKMDLKRAESDKRRLEMEKKREEAHQERLEKLQEIQSQRMEITGKAQEQMAKSITSGKQLREIQKDMKTITIEIDSADGKSREFIFMEERHPTAPNVFYSIKKGGDKNLKVKKTIKIKLPKSTKIKMNVRHGEVILAENTKNLSATLSYSTLLASTIDGDKTYIDASYSPVSVQKWNYGQLKADYSEKVNIKEVENLTLNATFSDVTIENLMQKAFIKNNFGPLAINSISKDFTDLDINLQNAEFRCVLPKTAFNIAVNGTNSELVHPKELHMVKTKNGYNTLNKGYHINKTSGKSIIINSKFTEVVLR</sequence>
<organism evidence="2 3">
    <name type="scientific">Arenibacter palladensis</name>
    <dbReference type="NCBI Taxonomy" id="237373"/>
    <lineage>
        <taxon>Bacteria</taxon>
        <taxon>Pseudomonadati</taxon>
        <taxon>Bacteroidota</taxon>
        <taxon>Flavobacteriia</taxon>
        <taxon>Flavobacteriales</taxon>
        <taxon>Flavobacteriaceae</taxon>
        <taxon>Arenibacter</taxon>
    </lineage>
</organism>
<evidence type="ECO:0000256" key="1">
    <source>
        <dbReference type="SAM" id="Coils"/>
    </source>
</evidence>
<name>A0A1M5ARA2_9FLAO</name>
<dbReference type="Proteomes" id="UP000184406">
    <property type="component" value="Unassembled WGS sequence"/>
</dbReference>